<comment type="caution">
    <text evidence="2">The sequence shown here is derived from an EMBL/GenBank/DDBJ whole genome shotgun (WGS) entry which is preliminary data.</text>
</comment>
<evidence type="ECO:0000259" key="1">
    <source>
        <dbReference type="Pfam" id="PF16363"/>
    </source>
</evidence>
<dbReference type="OrthoDB" id="9779041at2"/>
<dbReference type="RefSeq" id="WP_032551199.1">
    <property type="nucleotide sequence ID" value="NZ_JFFR01000018.1"/>
</dbReference>
<dbReference type="Gene3D" id="3.40.50.720">
    <property type="entry name" value="NAD(P)-binding Rossmann-like Domain"/>
    <property type="match status" value="1"/>
</dbReference>
<sequence length="366" mass="41708">MFNNVYKDKTVLVTGHTGFKGSWLTCWLLKLGARVIGVSDVVPTKPSMFEETGLEGKIEHYFCDIGSLQDIKKIIQDSKPDFLFHLAAQPIVSVSYENPIETINTNVMGTANILESLRWISNSCTAIFITSDKCYENVEWEWGYKETDAIGGKDIYSGSKGAAEVIFHSYQQSFFNGQNEHVRLATGRAGNVIGGGDWAKDRIVVDCMRNWSRKEVVEIRSPASTRPWQHVLEPLSGYLDLGQKLSSNIELHGESFNFGPRAEQSRSVIELLEDLSKYWEFETVDEAYKVTGNIPFHEAGLLKLNCDKALFHLKWEACLDYKDCVEFVSEWYFSFYNKGLDMYTETLDQISKYEEKAVKRSIDWAI</sequence>
<dbReference type="Pfam" id="PF16363">
    <property type="entry name" value="GDP_Man_Dehyd"/>
    <property type="match status" value="1"/>
</dbReference>
<dbReference type="InterPro" id="IPR036291">
    <property type="entry name" value="NAD(P)-bd_dom_sf"/>
</dbReference>
<dbReference type="AlphaFoldDB" id="A0A066UWN2"/>
<name>A0A066UWN2_9VIBR</name>
<dbReference type="Proteomes" id="UP000027219">
    <property type="component" value="Unassembled WGS sequence"/>
</dbReference>
<dbReference type="NCBIfam" id="TIGR02622">
    <property type="entry name" value="CDP_4_6_dhtase"/>
    <property type="match status" value="1"/>
</dbReference>
<evidence type="ECO:0000313" key="3">
    <source>
        <dbReference type="Proteomes" id="UP000027219"/>
    </source>
</evidence>
<reference evidence="2 3" key="1">
    <citation type="submission" date="2014-02" db="EMBL/GenBank/DDBJ databases">
        <title>Vibrio fortis Dalian14 Genome Sequencing.</title>
        <authorList>
            <person name="Wang Y."/>
            <person name="Song L."/>
            <person name="Liu G."/>
            <person name="Ding J."/>
        </authorList>
    </citation>
    <scope>NUCLEOTIDE SEQUENCE [LARGE SCALE GENOMIC DNA]</scope>
    <source>
        <strain evidence="2 3">Dalian14</strain>
    </source>
</reference>
<dbReference type="InterPro" id="IPR013445">
    <property type="entry name" value="CDP_4_6_deHydtase"/>
</dbReference>
<accession>A0A066UWN2</accession>
<dbReference type="InterPro" id="IPR016040">
    <property type="entry name" value="NAD(P)-bd_dom"/>
</dbReference>
<dbReference type="SUPFAM" id="SSF51735">
    <property type="entry name" value="NAD(P)-binding Rossmann-fold domains"/>
    <property type="match status" value="1"/>
</dbReference>
<dbReference type="STRING" id="212667.VFDL14_15670"/>
<proteinExistence type="predicted"/>
<protein>
    <submittedName>
        <fullName evidence="2">CDP-glucose 4,6-dehydratase</fullName>
    </submittedName>
</protein>
<dbReference type="EMBL" id="JFFR01000018">
    <property type="protein sequence ID" value="KDN28653.1"/>
    <property type="molecule type" value="Genomic_DNA"/>
</dbReference>
<keyword evidence="3" id="KW-1185">Reference proteome</keyword>
<dbReference type="Gene3D" id="3.90.25.10">
    <property type="entry name" value="UDP-galactose 4-epimerase, domain 1"/>
    <property type="match status" value="1"/>
</dbReference>
<gene>
    <name evidence="2" type="ORF">VFDL14_15670</name>
</gene>
<dbReference type="PANTHER" id="PTHR43000">
    <property type="entry name" value="DTDP-D-GLUCOSE 4,6-DEHYDRATASE-RELATED"/>
    <property type="match status" value="1"/>
</dbReference>
<evidence type="ECO:0000313" key="2">
    <source>
        <dbReference type="EMBL" id="KDN28653.1"/>
    </source>
</evidence>
<organism evidence="2 3">
    <name type="scientific">Vibrio fortis</name>
    <dbReference type="NCBI Taxonomy" id="212667"/>
    <lineage>
        <taxon>Bacteria</taxon>
        <taxon>Pseudomonadati</taxon>
        <taxon>Pseudomonadota</taxon>
        <taxon>Gammaproteobacteria</taxon>
        <taxon>Vibrionales</taxon>
        <taxon>Vibrionaceae</taxon>
        <taxon>Vibrio</taxon>
    </lineage>
</organism>
<feature type="domain" description="NAD(P)-binding" evidence="1">
    <location>
        <begin position="12"/>
        <end position="174"/>
    </location>
</feature>